<feature type="domain" description="LiaI-LiaF-like transmembrane region" evidence="2">
    <location>
        <begin position="7"/>
        <end position="48"/>
    </location>
</feature>
<dbReference type="RefSeq" id="WP_093049721.1">
    <property type="nucleotide sequence ID" value="NZ_FOGT01000005.1"/>
</dbReference>
<dbReference type="InterPro" id="IPR043726">
    <property type="entry name" value="LiaI-LiaF-like_TM1"/>
</dbReference>
<dbReference type="EMBL" id="FOGT01000005">
    <property type="protein sequence ID" value="SER91619.1"/>
    <property type="molecule type" value="Genomic_DNA"/>
</dbReference>
<sequence length="161" mass="18417">MKSNQALPGIILIATGIFFLTRQFNFTFPYGNLLFQWPSILIIIGFVLSWQGFSNRDDHKMFSGIVLLGLGVLFHGIYSFNYWTYEWPYFTLIIALAFLLKYAVNKRDGAGPGIILLIISAAALFYSTITEWAYSLHSSVETIWPGLLILIGVYLLFFRKR</sequence>
<feature type="transmembrane region" description="Helical" evidence="1">
    <location>
        <begin position="142"/>
        <end position="158"/>
    </location>
</feature>
<keyword evidence="1" id="KW-1133">Transmembrane helix</keyword>
<evidence type="ECO:0000259" key="2">
    <source>
        <dbReference type="Pfam" id="PF18917"/>
    </source>
</evidence>
<evidence type="ECO:0000313" key="3">
    <source>
        <dbReference type="EMBL" id="SER91619.1"/>
    </source>
</evidence>
<dbReference type="Proteomes" id="UP000198571">
    <property type="component" value="Unassembled WGS sequence"/>
</dbReference>
<gene>
    <name evidence="3" type="ORF">SAMN05518684_10598</name>
</gene>
<evidence type="ECO:0000313" key="4">
    <source>
        <dbReference type="Proteomes" id="UP000198571"/>
    </source>
</evidence>
<feature type="transmembrane region" description="Helical" evidence="1">
    <location>
        <begin position="30"/>
        <end position="50"/>
    </location>
</feature>
<organism evidence="3 4">
    <name type="scientific">Salipaludibacillus aurantiacus</name>
    <dbReference type="NCBI Taxonomy" id="1601833"/>
    <lineage>
        <taxon>Bacteria</taxon>
        <taxon>Bacillati</taxon>
        <taxon>Bacillota</taxon>
        <taxon>Bacilli</taxon>
        <taxon>Bacillales</taxon>
        <taxon>Bacillaceae</taxon>
    </lineage>
</organism>
<dbReference type="OrthoDB" id="2989824at2"/>
<dbReference type="AlphaFoldDB" id="A0A1H9T4E9"/>
<accession>A0A1H9T4E9</accession>
<keyword evidence="4" id="KW-1185">Reference proteome</keyword>
<dbReference type="Pfam" id="PF18917">
    <property type="entry name" value="LiaI-LiaF-like_TM1"/>
    <property type="match status" value="1"/>
</dbReference>
<feature type="transmembrane region" description="Helical" evidence="1">
    <location>
        <begin position="87"/>
        <end position="104"/>
    </location>
</feature>
<evidence type="ECO:0000256" key="1">
    <source>
        <dbReference type="SAM" id="Phobius"/>
    </source>
</evidence>
<dbReference type="STRING" id="1601833.SAMN05518684_10598"/>
<keyword evidence="1" id="KW-0812">Transmembrane</keyword>
<feature type="transmembrane region" description="Helical" evidence="1">
    <location>
        <begin position="62"/>
        <end position="81"/>
    </location>
</feature>
<keyword evidence="1" id="KW-0472">Membrane</keyword>
<protein>
    <recommendedName>
        <fullName evidence="2">LiaI-LiaF-like transmembrane region domain-containing protein</fullName>
    </recommendedName>
</protein>
<reference evidence="4" key="1">
    <citation type="submission" date="2016-10" db="EMBL/GenBank/DDBJ databases">
        <authorList>
            <person name="Varghese N."/>
            <person name="Submissions S."/>
        </authorList>
    </citation>
    <scope>NUCLEOTIDE SEQUENCE [LARGE SCALE GENOMIC DNA]</scope>
    <source>
        <strain evidence="4">S9</strain>
    </source>
</reference>
<feature type="transmembrane region" description="Helical" evidence="1">
    <location>
        <begin position="111"/>
        <end position="130"/>
    </location>
</feature>
<name>A0A1H9T4E9_9BACI</name>
<proteinExistence type="predicted"/>
<feature type="transmembrane region" description="Helical" evidence="1">
    <location>
        <begin position="7"/>
        <end position="24"/>
    </location>
</feature>